<name>A0A409XA53_PSICY</name>
<protein>
    <submittedName>
        <fullName evidence="2">Uncharacterized protein</fullName>
    </submittedName>
</protein>
<organism evidence="2 3">
    <name type="scientific">Psilocybe cyanescens</name>
    <dbReference type="NCBI Taxonomy" id="93625"/>
    <lineage>
        <taxon>Eukaryota</taxon>
        <taxon>Fungi</taxon>
        <taxon>Dikarya</taxon>
        <taxon>Basidiomycota</taxon>
        <taxon>Agaricomycotina</taxon>
        <taxon>Agaricomycetes</taxon>
        <taxon>Agaricomycetidae</taxon>
        <taxon>Agaricales</taxon>
        <taxon>Agaricineae</taxon>
        <taxon>Strophariaceae</taxon>
        <taxon>Psilocybe</taxon>
    </lineage>
</organism>
<proteinExistence type="predicted"/>
<reference evidence="2 3" key="1">
    <citation type="journal article" date="2018" name="Evol. Lett.">
        <title>Horizontal gene cluster transfer increased hallucinogenic mushroom diversity.</title>
        <authorList>
            <person name="Reynolds H.T."/>
            <person name="Vijayakumar V."/>
            <person name="Gluck-Thaler E."/>
            <person name="Korotkin H.B."/>
            <person name="Matheny P.B."/>
            <person name="Slot J.C."/>
        </authorList>
    </citation>
    <scope>NUCLEOTIDE SEQUENCE [LARGE SCALE GENOMIC DNA]</scope>
    <source>
        <strain evidence="2 3">2631</strain>
    </source>
</reference>
<sequence>MVHQERCGGSSGATDSAFVIVFERIDHIATVAGLPLQAMDPVSLFSAAWQTRTGAYVWVSAATFIVCDTVATLPLENSLEHSKSFVPYSTIWVYTVRDVQIYFGTLTAIAATKSEFLSPGAVPLLGCLTSPNLSITIPICYHVRSYTSKLKLIVKLSGLFYAMLVIKLYRESKDEKTGDSFVLGTLAKVFLLDSTIWSVAAFDIAGTRLVLNLREVIHRETSQESTFEEEIIFSRFNIPEISVTDVEASIPDPGRARRPSIRRRMTVVSREGGLSRDGGNSGHDKVGAPRINMNLEHDTRIVLPSITEDLDI</sequence>
<evidence type="ECO:0000313" key="2">
    <source>
        <dbReference type="EMBL" id="PPQ87659.1"/>
    </source>
</evidence>
<evidence type="ECO:0000256" key="1">
    <source>
        <dbReference type="SAM" id="MobiDB-lite"/>
    </source>
</evidence>
<dbReference type="InParanoid" id="A0A409XA53"/>
<feature type="region of interest" description="Disordered" evidence="1">
    <location>
        <begin position="268"/>
        <end position="289"/>
    </location>
</feature>
<accession>A0A409XA53</accession>
<dbReference type="OrthoDB" id="10506027at2759"/>
<gene>
    <name evidence="2" type="ORF">CVT25_011497</name>
</gene>
<evidence type="ECO:0000313" key="3">
    <source>
        <dbReference type="Proteomes" id="UP000283269"/>
    </source>
</evidence>
<comment type="caution">
    <text evidence="2">The sequence shown here is derived from an EMBL/GenBank/DDBJ whole genome shotgun (WGS) entry which is preliminary data.</text>
</comment>
<keyword evidence="3" id="KW-1185">Reference proteome</keyword>
<dbReference type="EMBL" id="NHYD01002235">
    <property type="protein sequence ID" value="PPQ87659.1"/>
    <property type="molecule type" value="Genomic_DNA"/>
</dbReference>
<dbReference type="Proteomes" id="UP000283269">
    <property type="component" value="Unassembled WGS sequence"/>
</dbReference>
<dbReference type="AlphaFoldDB" id="A0A409XA53"/>